<dbReference type="AlphaFoldDB" id="A0A4V1ISD3"/>
<dbReference type="EMBL" id="KZ994351">
    <property type="protein sequence ID" value="RKO93157.1"/>
    <property type="molecule type" value="Genomic_DNA"/>
</dbReference>
<dbReference type="Proteomes" id="UP000269721">
    <property type="component" value="Unassembled WGS sequence"/>
</dbReference>
<dbReference type="InterPro" id="IPR015915">
    <property type="entry name" value="Kelch-typ_b-propeller"/>
</dbReference>
<gene>
    <name evidence="5" type="ORF">BDK51DRAFT_42102</name>
</gene>
<keyword evidence="6" id="KW-1185">Reference proteome</keyword>
<feature type="region of interest" description="Disordered" evidence="3">
    <location>
        <begin position="378"/>
        <end position="413"/>
    </location>
</feature>
<evidence type="ECO:0000256" key="1">
    <source>
        <dbReference type="ARBA" id="ARBA00022443"/>
    </source>
</evidence>
<feature type="domain" description="SH3" evidence="4">
    <location>
        <begin position="525"/>
        <end position="586"/>
    </location>
</feature>
<dbReference type="Pfam" id="PF24681">
    <property type="entry name" value="Kelch_KLHDC2_KLHL20_DRC7"/>
    <property type="match status" value="1"/>
</dbReference>
<dbReference type="SUPFAM" id="SSF117281">
    <property type="entry name" value="Kelch motif"/>
    <property type="match status" value="1"/>
</dbReference>
<dbReference type="InterPro" id="IPR001452">
    <property type="entry name" value="SH3_domain"/>
</dbReference>
<protein>
    <recommendedName>
        <fullName evidence="4">SH3 domain-containing protein</fullName>
    </recommendedName>
</protein>
<evidence type="ECO:0000313" key="6">
    <source>
        <dbReference type="Proteomes" id="UP000269721"/>
    </source>
</evidence>
<name>A0A4V1ISD3_9FUNG</name>
<organism evidence="5 6">
    <name type="scientific">Blyttiomyces helicus</name>
    <dbReference type="NCBI Taxonomy" id="388810"/>
    <lineage>
        <taxon>Eukaryota</taxon>
        <taxon>Fungi</taxon>
        <taxon>Fungi incertae sedis</taxon>
        <taxon>Chytridiomycota</taxon>
        <taxon>Chytridiomycota incertae sedis</taxon>
        <taxon>Chytridiomycetes</taxon>
        <taxon>Chytridiomycetes incertae sedis</taxon>
        <taxon>Blyttiomyces</taxon>
    </lineage>
</organism>
<dbReference type="PROSITE" id="PS50002">
    <property type="entry name" value="SH3"/>
    <property type="match status" value="1"/>
</dbReference>
<feature type="compositionally biased region" description="Low complexity" evidence="3">
    <location>
        <begin position="380"/>
        <end position="413"/>
    </location>
</feature>
<sequence>MHNPCASPRQGGVGAVLSSQGPEGVFPRRRRRGFRRKGLEVEVATAREFAKMYTRFIAGPSVRRRSPPRSSTSPTLVAGMVRPQSPLLALILLGSSALAQPSDIIPGRWSGSLVSSNNYFVFTAGETGPKADSTSRSQIVSGVVTPAPTAFATGTSSDAKVTSCAADNSGDLMYRFGGDLWELDLSTSPIGSLVMITPVGTVPVARINTCVAPLDGALFFVYGGGGEGGTPDYLGDSYIFNGGTKKYMEQRMASSPSPGPLRGMACANVNGSVYIQGGRQEVNATFVNYVWAFNATSLSWAQLTVNGAVPGQPSARGYGSMAAFGLWFVVAGSSFRLTKALGLKARRNGNTSDRQPFYFFNTITRTWSPTPNSAGVNLNPSASVPSASPSSTPSSTVSVTPTPPSSGSSGSTVPTAAIAGGVIGGARKIALGDNTELPVEEILGSPALPPASTPASAPATTASAAVYMAAPYPAPVDKNMPAPGQQYDIDDLPPTYSGFLTPPPSGSGSNAGAGTSSTSSQVNVVEVTIYRGLCSYEPRASNKVALKLGDEIVLKQAFGNGWVLVSNLSTRRDGIAPISAIDVGKDFQEPPNP</sequence>
<evidence type="ECO:0000256" key="2">
    <source>
        <dbReference type="PROSITE-ProRule" id="PRU00192"/>
    </source>
</evidence>
<proteinExistence type="predicted"/>
<dbReference type="SUPFAM" id="SSF50044">
    <property type="entry name" value="SH3-domain"/>
    <property type="match status" value="1"/>
</dbReference>
<evidence type="ECO:0000313" key="5">
    <source>
        <dbReference type="EMBL" id="RKO93157.1"/>
    </source>
</evidence>
<accession>A0A4V1ISD3</accession>
<reference evidence="6" key="1">
    <citation type="journal article" date="2018" name="Nat. Microbiol.">
        <title>Leveraging single-cell genomics to expand the fungal tree of life.</title>
        <authorList>
            <person name="Ahrendt S.R."/>
            <person name="Quandt C.A."/>
            <person name="Ciobanu D."/>
            <person name="Clum A."/>
            <person name="Salamov A."/>
            <person name="Andreopoulos B."/>
            <person name="Cheng J.F."/>
            <person name="Woyke T."/>
            <person name="Pelin A."/>
            <person name="Henrissat B."/>
            <person name="Reynolds N.K."/>
            <person name="Benny G.L."/>
            <person name="Smith M.E."/>
            <person name="James T.Y."/>
            <person name="Grigoriev I.V."/>
        </authorList>
    </citation>
    <scope>NUCLEOTIDE SEQUENCE [LARGE SCALE GENOMIC DNA]</scope>
</reference>
<evidence type="ECO:0000256" key="3">
    <source>
        <dbReference type="SAM" id="MobiDB-lite"/>
    </source>
</evidence>
<dbReference type="Gene3D" id="2.120.10.80">
    <property type="entry name" value="Kelch-type beta propeller"/>
    <property type="match status" value="1"/>
</dbReference>
<keyword evidence="1 2" id="KW-0728">SH3 domain</keyword>
<dbReference type="PANTHER" id="PTHR23244">
    <property type="entry name" value="KELCH REPEAT DOMAIN"/>
    <property type="match status" value="1"/>
</dbReference>
<feature type="region of interest" description="Disordered" evidence="3">
    <location>
        <begin position="1"/>
        <end position="27"/>
    </location>
</feature>
<evidence type="ECO:0000259" key="4">
    <source>
        <dbReference type="PROSITE" id="PS50002"/>
    </source>
</evidence>
<dbReference type="InterPro" id="IPR036028">
    <property type="entry name" value="SH3-like_dom_sf"/>
</dbReference>
<dbReference type="OrthoDB" id="45365at2759"/>